<sequence length="181" mass="21053">MYRLFACALLLNLVAGHFWHHDHNHGCGGHDHGHGRWGHHWGRHHQEVSDYDRLSQCLGAVDQIMKTSCAQSPYSRTKEFVGTEFYSLKYSLQEFPQDSISVKVKNRAVYVTATQPGIPDFKDLRVLPHFVDVSRANWFVEDSLLTVLFPYKNQHQDGRRIGLRRRRQHRNRGAQADCFVE</sequence>
<feature type="non-terminal residue" evidence="2">
    <location>
        <position position="181"/>
    </location>
</feature>
<name>A0ABN8ICH2_9NEOP</name>
<dbReference type="SUPFAM" id="SSF49764">
    <property type="entry name" value="HSP20-like chaperones"/>
    <property type="match status" value="1"/>
</dbReference>
<feature type="signal peptide" evidence="1">
    <location>
        <begin position="1"/>
        <end position="16"/>
    </location>
</feature>
<protein>
    <submittedName>
        <fullName evidence="2">Uncharacterized protein</fullName>
    </submittedName>
</protein>
<dbReference type="InterPro" id="IPR008978">
    <property type="entry name" value="HSP20-like_chaperone"/>
</dbReference>
<dbReference type="EMBL" id="OW152814">
    <property type="protein sequence ID" value="CAH2050934.1"/>
    <property type="molecule type" value="Genomic_DNA"/>
</dbReference>
<evidence type="ECO:0000313" key="2">
    <source>
        <dbReference type="EMBL" id="CAH2050934.1"/>
    </source>
</evidence>
<accession>A0ABN8ICH2</accession>
<keyword evidence="3" id="KW-1185">Reference proteome</keyword>
<feature type="chain" id="PRO_5045595999" evidence="1">
    <location>
        <begin position="17"/>
        <end position="181"/>
    </location>
</feature>
<evidence type="ECO:0000256" key="1">
    <source>
        <dbReference type="SAM" id="SignalP"/>
    </source>
</evidence>
<gene>
    <name evidence="2" type="ORF">IPOD504_LOCUS7785</name>
</gene>
<dbReference type="Proteomes" id="UP000837857">
    <property type="component" value="Chromosome 2"/>
</dbReference>
<keyword evidence="1" id="KW-0732">Signal</keyword>
<dbReference type="CDD" id="cd00298">
    <property type="entry name" value="ACD_sHsps_p23-like"/>
    <property type="match status" value="1"/>
</dbReference>
<reference evidence="2" key="1">
    <citation type="submission" date="2022-03" db="EMBL/GenBank/DDBJ databases">
        <authorList>
            <person name="Martin H S."/>
        </authorList>
    </citation>
    <scope>NUCLEOTIDE SEQUENCE</scope>
</reference>
<evidence type="ECO:0000313" key="3">
    <source>
        <dbReference type="Proteomes" id="UP000837857"/>
    </source>
</evidence>
<proteinExistence type="predicted"/>
<organism evidence="2 3">
    <name type="scientific">Iphiclides podalirius</name>
    <name type="common">scarce swallowtail</name>
    <dbReference type="NCBI Taxonomy" id="110791"/>
    <lineage>
        <taxon>Eukaryota</taxon>
        <taxon>Metazoa</taxon>
        <taxon>Ecdysozoa</taxon>
        <taxon>Arthropoda</taxon>
        <taxon>Hexapoda</taxon>
        <taxon>Insecta</taxon>
        <taxon>Pterygota</taxon>
        <taxon>Neoptera</taxon>
        <taxon>Endopterygota</taxon>
        <taxon>Lepidoptera</taxon>
        <taxon>Glossata</taxon>
        <taxon>Ditrysia</taxon>
        <taxon>Papilionoidea</taxon>
        <taxon>Papilionidae</taxon>
        <taxon>Papilioninae</taxon>
        <taxon>Iphiclides</taxon>
    </lineage>
</organism>